<dbReference type="PANTHER" id="PTHR47234:SF2">
    <property type="entry name" value="TONB-DEPENDENT RECEPTOR"/>
    <property type="match status" value="1"/>
</dbReference>
<dbReference type="Gene3D" id="2.40.170.20">
    <property type="entry name" value="TonB-dependent receptor, beta-barrel domain"/>
    <property type="match status" value="1"/>
</dbReference>
<keyword evidence="11" id="KW-0732">Signal</keyword>
<dbReference type="RefSeq" id="WP_088768699.1">
    <property type="nucleotide sequence ID" value="NZ_CP022133.1"/>
</dbReference>
<keyword evidence="14" id="KW-0675">Receptor</keyword>
<keyword evidence="15" id="KW-1185">Reference proteome</keyword>
<evidence type="ECO:0000256" key="5">
    <source>
        <dbReference type="ARBA" id="ARBA00023077"/>
    </source>
</evidence>
<feature type="compositionally biased region" description="Polar residues" evidence="10">
    <location>
        <begin position="681"/>
        <end position="691"/>
    </location>
</feature>
<evidence type="ECO:0000256" key="2">
    <source>
        <dbReference type="ARBA" id="ARBA00022448"/>
    </source>
</evidence>
<dbReference type="Pfam" id="PF00593">
    <property type="entry name" value="TonB_dep_Rec_b-barrel"/>
    <property type="match status" value="1"/>
</dbReference>
<dbReference type="InterPro" id="IPR036942">
    <property type="entry name" value="Beta-barrel_TonB_sf"/>
</dbReference>
<dbReference type="InterPro" id="IPR012910">
    <property type="entry name" value="Plug_dom"/>
</dbReference>
<evidence type="ECO:0000259" key="13">
    <source>
        <dbReference type="Pfam" id="PF07715"/>
    </source>
</evidence>
<dbReference type="SUPFAM" id="SSF56935">
    <property type="entry name" value="Porins"/>
    <property type="match status" value="1"/>
</dbReference>
<evidence type="ECO:0000256" key="11">
    <source>
        <dbReference type="SAM" id="SignalP"/>
    </source>
</evidence>
<dbReference type="Proteomes" id="UP000197717">
    <property type="component" value="Chromosome"/>
</dbReference>
<evidence type="ECO:0000313" key="15">
    <source>
        <dbReference type="Proteomes" id="UP000197717"/>
    </source>
</evidence>
<dbReference type="PROSITE" id="PS52016">
    <property type="entry name" value="TONB_DEPENDENT_REC_3"/>
    <property type="match status" value="1"/>
</dbReference>
<feature type="domain" description="TonB-dependent receptor plug" evidence="13">
    <location>
        <begin position="56"/>
        <end position="160"/>
    </location>
</feature>
<keyword evidence="7 8" id="KW-0998">Cell outer membrane</keyword>
<protein>
    <submittedName>
        <fullName evidence="14">TonB-dependent receptor</fullName>
    </submittedName>
</protein>
<keyword evidence="2 8" id="KW-0813">Transport</keyword>
<name>A0ABM6LUV8_9GAMM</name>
<feature type="signal peptide" evidence="11">
    <location>
        <begin position="1"/>
        <end position="27"/>
    </location>
</feature>
<dbReference type="PANTHER" id="PTHR47234">
    <property type="match status" value="1"/>
</dbReference>
<accession>A0ABM6LUV8</accession>
<evidence type="ECO:0000256" key="1">
    <source>
        <dbReference type="ARBA" id="ARBA00004571"/>
    </source>
</evidence>
<keyword evidence="4 8" id="KW-0812">Transmembrane</keyword>
<evidence type="ECO:0000313" key="14">
    <source>
        <dbReference type="EMBL" id="ASG66326.1"/>
    </source>
</evidence>
<feature type="domain" description="TonB-dependent receptor-like beta-barrel" evidence="12">
    <location>
        <begin position="379"/>
        <end position="910"/>
    </location>
</feature>
<evidence type="ECO:0000256" key="10">
    <source>
        <dbReference type="SAM" id="MobiDB-lite"/>
    </source>
</evidence>
<evidence type="ECO:0000256" key="3">
    <source>
        <dbReference type="ARBA" id="ARBA00022452"/>
    </source>
</evidence>
<dbReference type="Gene3D" id="2.170.130.10">
    <property type="entry name" value="TonB-dependent receptor, plug domain"/>
    <property type="match status" value="1"/>
</dbReference>
<organism evidence="14 15">
    <name type="scientific">Idiomarina piscisalsi</name>
    <dbReference type="NCBI Taxonomy" id="1096243"/>
    <lineage>
        <taxon>Bacteria</taxon>
        <taxon>Pseudomonadati</taxon>
        <taxon>Pseudomonadota</taxon>
        <taxon>Gammaproteobacteria</taxon>
        <taxon>Alteromonadales</taxon>
        <taxon>Idiomarinaceae</taxon>
        <taxon>Idiomarina</taxon>
    </lineage>
</organism>
<dbReference type="Pfam" id="PF07715">
    <property type="entry name" value="Plug"/>
    <property type="match status" value="1"/>
</dbReference>
<dbReference type="InterPro" id="IPR037066">
    <property type="entry name" value="Plug_dom_sf"/>
</dbReference>
<sequence length="946" mass="102532">MKNLTFRKSLTAAAVAASLGFPAFAIAQDAQDVEAENNIEKIQVTGSRIKQTDIEGANPVSVFTGEDLAKVGITDVGDFIQRMPAMSGSPIGTTTNNGGNGSVQINLRGLGAARTLVLVNGRRTVDGGDFQTIPSSMIERIEVLKDGASAVYGADAVAGVVNVITKKSVQGVDVNFQYRTSTEANKDHERTFSVVAGREFADGNIVFGVDITEQTPVRQGDADNVDFFQLPYAGFDGESITANGPTAEGPNANAILLGSGSVPCGHFYVGGQEYILEACQDGSGGFEAWDGEGFVAEESDFREWVGSGANNDTYNYAPVNFIQTPYNKINVFSNADFKISDDVQAYTELRVNKRESLQRLAATPFDTLFDPGFSDDLALSPDSYYNPFSEPVTRLRRRVLEGNREFQQDVLQAQGVFGIRGYLTDTWDFDINYNYGYRERTDIDRGQLYGPNLSKALGPSFENANGDIVCGTPGNVIEGCVPMNITGGNGSLTDEMLGYVSVDLTDHYRSQLDTFTASTSGDLFELPAGFVGAAFGYEYRREWTAYSPDSGKALDEVSGNTGGGVEGSFTVNSLFGEVSLPILSGAPAAETLEANLGLRYDDFSTFGSESTYQAGIRWQPYQGLLIRGTYGEVFRAPTIGNLFSPQADSFPSASDPCRADNWSNLTASQQSVCVAEGVPQGGNSSTDSQVRSRVGGNPDLQPEEGDTTTIGVAWSPDFLEGFNVTVDWYEINIENVIDTVLTQNTMNACINGVQSLCDNITRGDDGIIEQVVTLPSNLTSRVAEGIDTEFSYNFNTEVGEFRTFLGWTHVLKRENTVVNDEGNLEAVDFTGTYSQFVTGETYPENKVNFTTDWFWNDLTVSYAAEYISGIDYELLYFPGTVSVDAQVYHDLSVAYETPWGPRVSVGVTNLTDENPPYIDQALGGGTDPSTYRVLGRGAFFRVSHKF</sequence>
<feature type="chain" id="PRO_5047354786" evidence="11">
    <location>
        <begin position="28"/>
        <end position="946"/>
    </location>
</feature>
<comment type="similarity">
    <text evidence="8 9">Belongs to the TonB-dependent receptor family.</text>
</comment>
<dbReference type="InterPro" id="IPR039426">
    <property type="entry name" value="TonB-dep_rcpt-like"/>
</dbReference>
<evidence type="ECO:0000256" key="7">
    <source>
        <dbReference type="ARBA" id="ARBA00023237"/>
    </source>
</evidence>
<keyword evidence="3 8" id="KW-1134">Transmembrane beta strand</keyword>
<evidence type="ECO:0000256" key="6">
    <source>
        <dbReference type="ARBA" id="ARBA00023136"/>
    </source>
</evidence>
<evidence type="ECO:0000256" key="8">
    <source>
        <dbReference type="PROSITE-ProRule" id="PRU01360"/>
    </source>
</evidence>
<evidence type="ECO:0000259" key="12">
    <source>
        <dbReference type="Pfam" id="PF00593"/>
    </source>
</evidence>
<gene>
    <name evidence="14" type="ORF">CEW91_09315</name>
</gene>
<evidence type="ECO:0000256" key="9">
    <source>
        <dbReference type="RuleBase" id="RU003357"/>
    </source>
</evidence>
<feature type="region of interest" description="Disordered" evidence="10">
    <location>
        <begin position="676"/>
        <end position="705"/>
    </location>
</feature>
<keyword evidence="5 9" id="KW-0798">TonB box</keyword>
<dbReference type="InterPro" id="IPR000531">
    <property type="entry name" value="Beta-barrel_TonB"/>
</dbReference>
<dbReference type="EMBL" id="CP022133">
    <property type="protein sequence ID" value="ASG66326.1"/>
    <property type="molecule type" value="Genomic_DNA"/>
</dbReference>
<reference evidence="14 15" key="1">
    <citation type="submission" date="2017-06" db="EMBL/GenBank/DDBJ databases">
        <title>Complete genome sequence of Idiomarina piscisalsi strain 10PY1A isolated from soil of Soudi Arabia.</title>
        <authorList>
            <person name="Kim M.-C."/>
            <person name="Jung B.K."/>
            <person name="Budiyanto F."/>
            <person name="Nzila A."/>
            <person name="Shin J.-H."/>
        </authorList>
    </citation>
    <scope>NUCLEOTIDE SEQUENCE [LARGE SCALE GENOMIC DNA]</scope>
    <source>
        <strain evidence="14 15">10PY1A</strain>
    </source>
</reference>
<comment type="subcellular location">
    <subcellularLocation>
        <location evidence="1 8">Cell outer membrane</location>
        <topology evidence="1 8">Multi-pass membrane protein</topology>
    </subcellularLocation>
</comment>
<keyword evidence="6 8" id="KW-0472">Membrane</keyword>
<evidence type="ECO:0000256" key="4">
    <source>
        <dbReference type="ARBA" id="ARBA00022692"/>
    </source>
</evidence>
<proteinExistence type="inferred from homology"/>